<dbReference type="AlphaFoldDB" id="A0A250LFU7"/>
<dbReference type="EMBL" id="AP018360">
    <property type="protein sequence ID" value="BBA45171.1"/>
    <property type="molecule type" value="Genomic_DNA"/>
</dbReference>
<gene>
    <name evidence="1" type="ORF">BCCH1_59460</name>
    <name evidence="2" type="ORF">BCCH1_76820</name>
</gene>
<organism evidence="1">
    <name type="scientific">Burkholderia contaminans</name>
    <dbReference type="NCBI Taxonomy" id="488447"/>
    <lineage>
        <taxon>Bacteria</taxon>
        <taxon>Pseudomonadati</taxon>
        <taxon>Pseudomonadota</taxon>
        <taxon>Betaproteobacteria</taxon>
        <taxon>Burkholderiales</taxon>
        <taxon>Burkholderiaceae</taxon>
        <taxon>Burkholderia</taxon>
        <taxon>Burkholderia cepacia complex</taxon>
    </lineage>
</organism>
<dbReference type="EMBL" id="AP018358">
    <property type="protein sequence ID" value="BBA43446.1"/>
    <property type="molecule type" value="Genomic_DNA"/>
</dbReference>
<keyword evidence="2" id="KW-0614">Plasmid</keyword>
<evidence type="ECO:0000313" key="2">
    <source>
        <dbReference type="EMBL" id="BBA45171.1"/>
    </source>
</evidence>
<proteinExistence type="predicted"/>
<reference evidence="1" key="2">
    <citation type="journal article" date="2017" name="Genome Announc.">
        <title>High-Quality Draft Genome Sequence of Burkholderia contaminans CH-1, a Gram-Negative Bacterium That Metabolizes 2-Azahypoxanthine, a Plant Growth-Regulating Compound.</title>
        <authorList>
            <person name="Choi J.-H."/>
            <person name="Sugiura H."/>
            <person name="Moriuchi R."/>
            <person name="Kawagishi H."/>
            <person name="Dohra H."/>
        </authorList>
    </citation>
    <scope>NUCLEOTIDE SEQUENCE</scope>
    <source>
        <strain evidence="1">CH-1</strain>
        <plasmid evidence="2">pBC453</plasmid>
    </source>
</reference>
<dbReference type="RefSeq" id="WP_069746972.1">
    <property type="nucleotide sequence ID" value="NZ_AP018358.1"/>
</dbReference>
<geneLocation type="plasmid" evidence="2">
    <name>pBC453</name>
</geneLocation>
<accession>A0A250LFU7</accession>
<reference evidence="1" key="1">
    <citation type="journal article" date="2016" name="Biosci. Biotechnol. Biochem.">
        <title>Bioconversion of AHX to AOH by resting cells of Burkholderia contaminans CH-1.</title>
        <authorList>
            <person name="Choi J.H."/>
            <person name="Kikuchi A."/>
            <person name="Pumkaeo P."/>
            <person name="Hirai H."/>
            <person name="Tokuyama S."/>
            <person name="Kawagishi H."/>
        </authorList>
    </citation>
    <scope>NUCLEOTIDE SEQUENCE</scope>
    <source>
        <strain evidence="1">CH-1</strain>
        <plasmid evidence="2">pBC453</plasmid>
    </source>
</reference>
<sequence length="574" mass="64350">MSLDLLLEEYLATMREEGELDAFLPLLTTAMGHETASKPQRGVRQSGVDIVTVGKDLDGVRKVFLWLVKCGDVDRSAWSSGPQAIRPSLEEIVDVFVKANLAPSHKRLPKKVMITTNGHFKQEVLQQISGYLVEYEAKHSVETMQVNGSTLAKWTEAFMLDEYVLGAERQSLVRRALANVETPEHSISHARQLVTDTFEAVAKLGSSTRARSRKVLALMRAVTLFNAVLLAWARQADNLESAYLCAEFTLLAGWSHLHGSEWIERDDVQRIYAGYVDHYIGVAHQYHTKVAPYYHVEASFASALRENTLVVERVFEEIGRLGTTACVLFYIARAYQNSDANNMARDLCGHLSDLIETHTVSGSPCYDKQTVDISCAIAALIMNDRHDDAGVWLHNLIFRLRDAKRLGRYVPLSTDSYDDLVAIRYEHLEMSDELTQVSTLIPALALWCERLGMQAEYDGLVQQVAPLYDKTTLNVWFCGTEFESDMVDPYKLMASGFAEVVRLPARMGELSSTLQRMPDGVPKLADLRASKYGMPWIALLAARHWHLQLPHDLIFCLTNIAREASPQGQTGSEV</sequence>
<evidence type="ECO:0000313" key="1">
    <source>
        <dbReference type="EMBL" id="BBA43446.1"/>
    </source>
</evidence>
<protein>
    <submittedName>
        <fullName evidence="1">Uncharacterized protein</fullName>
    </submittedName>
</protein>
<name>A0A250LFU7_9BURK</name>